<dbReference type="Proteomes" id="UP000030787">
    <property type="component" value="Chromosome"/>
</dbReference>
<dbReference type="STRING" id="1577791.Mpt1_c04470"/>
<dbReference type="CDD" id="cd04301">
    <property type="entry name" value="NAT_SF"/>
    <property type="match status" value="1"/>
</dbReference>
<dbReference type="KEGG" id="mear:Mpt1_c04470"/>
<protein>
    <submittedName>
        <fullName evidence="2">Acetyltransferase (GNAT) family protein</fullName>
    </submittedName>
</protein>
<dbReference type="HOGENOM" id="CLU_013985_18_4_2"/>
<accession>A0A0A7LB00</accession>
<evidence type="ECO:0000313" key="2">
    <source>
        <dbReference type="EMBL" id="AIZ56340.1"/>
    </source>
</evidence>
<dbReference type="GeneID" id="24818118"/>
<keyword evidence="3" id="KW-1185">Reference proteome</keyword>
<feature type="domain" description="N-acetyltransferase" evidence="1">
    <location>
        <begin position="7"/>
        <end position="156"/>
    </location>
</feature>
<evidence type="ECO:0000313" key="3">
    <source>
        <dbReference type="Proteomes" id="UP000030787"/>
    </source>
</evidence>
<name>A0A0A7LB00_9ARCH</name>
<dbReference type="EMBL" id="CP010070">
    <property type="protein sequence ID" value="AIZ56340.1"/>
    <property type="molecule type" value="Genomic_DNA"/>
</dbReference>
<sequence length="159" mass="18464">MRFCGVEEAKELADMAADIWMDYYTGFLDSEMIEYIVKMVQSESAIKQQIEDGYLYSYIMDGNDKAGYFCVVPEDKSLFMSKLYLSKDFRGKGLGSKAIDDILGLGKMMKKEKVYLRANKDNKPSIEFYKRKGFVITEDIIEDIGNGFFLDDYKMEYCY</sequence>
<evidence type="ECO:0000259" key="1">
    <source>
        <dbReference type="PROSITE" id="PS51186"/>
    </source>
</evidence>
<dbReference type="SUPFAM" id="SSF55729">
    <property type="entry name" value="Acyl-CoA N-acyltransferases (Nat)"/>
    <property type="match status" value="1"/>
</dbReference>
<dbReference type="Gene3D" id="3.40.630.30">
    <property type="match status" value="1"/>
</dbReference>
<keyword evidence="2" id="KW-0808">Transferase</keyword>
<reference evidence="2 3" key="1">
    <citation type="journal article" date="2014" name="Appl. Environ. Microbiol.">
        <title>Comparative Genome Analysis of 'Candidatus Methanoplasma termitum' Indicates a New Mode of Energy Metabolism in the Seventh Order of Methanogens.</title>
        <authorList>
            <person name="Lang K."/>
            <person name="Schuldes J."/>
            <person name="Klingl A."/>
            <person name="Poehlein A."/>
            <person name="Daniel R."/>
            <person name="Brune A."/>
        </authorList>
    </citation>
    <scope>NUCLEOTIDE SEQUENCE [LARGE SCALE GENOMIC DNA]</scope>
    <source>
        <strain evidence="3">Mpt1</strain>
    </source>
</reference>
<dbReference type="PROSITE" id="PS51186">
    <property type="entry name" value="GNAT"/>
    <property type="match status" value="1"/>
</dbReference>
<gene>
    <name evidence="2" type="ORF">Mpt1_c04470</name>
</gene>
<dbReference type="GO" id="GO:0016747">
    <property type="term" value="F:acyltransferase activity, transferring groups other than amino-acyl groups"/>
    <property type="evidence" value="ECO:0007669"/>
    <property type="project" value="InterPro"/>
</dbReference>
<dbReference type="OrthoDB" id="55606at2157"/>
<dbReference type="InterPro" id="IPR016181">
    <property type="entry name" value="Acyl_CoA_acyltransferase"/>
</dbReference>
<dbReference type="RefSeq" id="WP_048111700.1">
    <property type="nucleotide sequence ID" value="NZ_CP010070.1"/>
</dbReference>
<proteinExistence type="predicted"/>
<organism evidence="2 3">
    <name type="scientific">Candidatus Methanoplasma termitum</name>
    <dbReference type="NCBI Taxonomy" id="1577791"/>
    <lineage>
        <taxon>Archaea</taxon>
        <taxon>Methanobacteriati</taxon>
        <taxon>Thermoplasmatota</taxon>
        <taxon>Thermoplasmata</taxon>
        <taxon>Methanomassiliicoccales</taxon>
        <taxon>Methanomassiliicoccaceae</taxon>
        <taxon>Candidatus Methanoplasma</taxon>
    </lineage>
</organism>
<dbReference type="InterPro" id="IPR000182">
    <property type="entry name" value="GNAT_dom"/>
</dbReference>
<dbReference type="AlphaFoldDB" id="A0A0A7LB00"/>
<dbReference type="Pfam" id="PF00583">
    <property type="entry name" value="Acetyltransf_1"/>
    <property type="match status" value="1"/>
</dbReference>